<proteinExistence type="predicted"/>
<reference evidence="1 2" key="1">
    <citation type="submission" date="2024-05" db="EMBL/GenBank/DDBJ databases">
        <title>Genetic variation in Jamaican populations of the coffee berry borer (Hypothenemus hampei).</title>
        <authorList>
            <person name="Errbii M."/>
            <person name="Myrie A."/>
        </authorList>
    </citation>
    <scope>NUCLEOTIDE SEQUENCE [LARGE SCALE GENOMIC DNA]</scope>
    <source>
        <strain evidence="1">JA-Hopewell-2020-01-JO</strain>
        <tissue evidence="1">Whole body</tissue>
    </source>
</reference>
<dbReference type="Proteomes" id="UP001566132">
    <property type="component" value="Unassembled WGS sequence"/>
</dbReference>
<accession>A0ABD1F2H0</accession>
<sequence>MDLPRKAFRVYEICGSDTLTTFSSLGEKGDIVLIYGAENHCARRTAATFNERDPNKMSFHRYVLNLIAKFTETGSVGNMKQNRPRVLNKVAQIGVSDHFGVNPNTSCARFLLLLEFP</sequence>
<organism evidence="1 2">
    <name type="scientific">Hypothenemus hampei</name>
    <name type="common">Coffee berry borer</name>
    <dbReference type="NCBI Taxonomy" id="57062"/>
    <lineage>
        <taxon>Eukaryota</taxon>
        <taxon>Metazoa</taxon>
        <taxon>Ecdysozoa</taxon>
        <taxon>Arthropoda</taxon>
        <taxon>Hexapoda</taxon>
        <taxon>Insecta</taxon>
        <taxon>Pterygota</taxon>
        <taxon>Neoptera</taxon>
        <taxon>Endopterygota</taxon>
        <taxon>Coleoptera</taxon>
        <taxon>Polyphaga</taxon>
        <taxon>Cucujiformia</taxon>
        <taxon>Curculionidae</taxon>
        <taxon>Scolytinae</taxon>
        <taxon>Hypothenemus</taxon>
    </lineage>
</organism>
<name>A0ABD1F2H0_HYPHA</name>
<dbReference type="AlphaFoldDB" id="A0ABD1F2H0"/>
<gene>
    <name evidence="1" type="ORF">ABEB36_003799</name>
</gene>
<dbReference type="EMBL" id="JBDJPC010000003">
    <property type="protein sequence ID" value="KAL1508990.1"/>
    <property type="molecule type" value="Genomic_DNA"/>
</dbReference>
<keyword evidence="2" id="KW-1185">Reference proteome</keyword>
<comment type="caution">
    <text evidence="1">The sequence shown here is derived from an EMBL/GenBank/DDBJ whole genome shotgun (WGS) entry which is preliminary data.</text>
</comment>
<evidence type="ECO:0000313" key="1">
    <source>
        <dbReference type="EMBL" id="KAL1508990.1"/>
    </source>
</evidence>
<evidence type="ECO:0000313" key="2">
    <source>
        <dbReference type="Proteomes" id="UP001566132"/>
    </source>
</evidence>
<protein>
    <submittedName>
        <fullName evidence="1">Uncharacterized protein</fullName>
    </submittedName>
</protein>